<comment type="subcellular location">
    <subcellularLocation>
        <location evidence="1">Endomembrane system</location>
    </subcellularLocation>
</comment>
<dbReference type="InterPro" id="IPR001392">
    <property type="entry name" value="Clathrin_mu"/>
</dbReference>
<protein>
    <recommendedName>
        <fullName evidence="7">MHD domain-containing protein</fullName>
    </recommendedName>
</protein>
<name>A0A564Y6U6_HYMDI</name>
<dbReference type="PROSITE" id="PS51072">
    <property type="entry name" value="MHD"/>
    <property type="match status" value="1"/>
</dbReference>
<comment type="similarity">
    <text evidence="5">Belongs to the adaptor complexes medium subunit family.</text>
</comment>
<feature type="domain" description="MHD" evidence="7">
    <location>
        <begin position="179"/>
        <end position="382"/>
    </location>
</feature>
<dbReference type="PIRSF" id="PIRSF005992">
    <property type="entry name" value="Clathrin_mu"/>
    <property type="match status" value="1"/>
</dbReference>
<keyword evidence="6" id="KW-0812">Transmembrane</keyword>
<dbReference type="SUPFAM" id="SSF64356">
    <property type="entry name" value="SNARE-like"/>
    <property type="match status" value="1"/>
</dbReference>
<dbReference type="GO" id="GO:0016192">
    <property type="term" value="P:vesicle-mediated transport"/>
    <property type="evidence" value="ECO:0007669"/>
    <property type="project" value="InterPro"/>
</dbReference>
<dbReference type="EMBL" id="CABIJS010000110">
    <property type="protein sequence ID" value="VUZ42971.1"/>
    <property type="molecule type" value="Genomic_DNA"/>
</dbReference>
<dbReference type="SUPFAM" id="SSF49447">
    <property type="entry name" value="Second domain of Mu2 adaptin subunit (ap50) of ap2 adaptor"/>
    <property type="match status" value="1"/>
</dbReference>
<dbReference type="InterPro" id="IPR018240">
    <property type="entry name" value="Clathrin_mu_CS"/>
</dbReference>
<proteinExistence type="inferred from homology"/>
<evidence type="ECO:0000313" key="9">
    <source>
        <dbReference type="Proteomes" id="UP000321570"/>
    </source>
</evidence>
<dbReference type="Pfam" id="PF01217">
    <property type="entry name" value="Clat_adaptor_s"/>
    <property type="match status" value="1"/>
</dbReference>
<evidence type="ECO:0000259" key="7">
    <source>
        <dbReference type="PROSITE" id="PS51072"/>
    </source>
</evidence>
<dbReference type="CDD" id="cd14837">
    <property type="entry name" value="AP3_Mu_N"/>
    <property type="match status" value="1"/>
</dbReference>
<keyword evidence="2 5" id="KW-0813">Transport</keyword>
<keyword evidence="9" id="KW-1185">Reference proteome</keyword>
<dbReference type="GO" id="GO:0030131">
    <property type="term" value="C:clathrin adaptor complex"/>
    <property type="evidence" value="ECO:0007669"/>
    <property type="project" value="UniProtKB-UniRule"/>
</dbReference>
<evidence type="ECO:0000256" key="1">
    <source>
        <dbReference type="ARBA" id="ARBA00004308"/>
    </source>
</evidence>
<dbReference type="AlphaFoldDB" id="A0A564Y6U6"/>
<dbReference type="InterPro" id="IPR011012">
    <property type="entry name" value="Longin-like_dom_sf"/>
</dbReference>
<keyword evidence="3 5" id="KW-0653">Protein transport</keyword>
<keyword evidence="4 6" id="KW-0472">Membrane</keyword>
<dbReference type="PROSITE" id="PS00991">
    <property type="entry name" value="CLAT_ADAPTOR_M_2"/>
    <property type="match status" value="1"/>
</dbReference>
<feature type="transmembrane region" description="Helical" evidence="6">
    <location>
        <begin position="359"/>
        <end position="377"/>
    </location>
</feature>
<dbReference type="GO" id="GO:0006886">
    <property type="term" value="P:intracellular protein transport"/>
    <property type="evidence" value="ECO:0007669"/>
    <property type="project" value="UniProtKB-UniRule"/>
</dbReference>
<evidence type="ECO:0000256" key="5">
    <source>
        <dbReference type="PIRNR" id="PIRNR005992"/>
    </source>
</evidence>
<dbReference type="PRINTS" id="PR00314">
    <property type="entry name" value="CLATHRINADPT"/>
</dbReference>
<keyword evidence="6" id="KW-1133">Transmembrane helix</keyword>
<dbReference type="GO" id="GO:0012505">
    <property type="term" value="C:endomembrane system"/>
    <property type="evidence" value="ECO:0007669"/>
    <property type="project" value="UniProtKB-SubCell"/>
</dbReference>
<evidence type="ECO:0000256" key="4">
    <source>
        <dbReference type="ARBA" id="ARBA00023136"/>
    </source>
</evidence>
<dbReference type="Gene3D" id="2.60.40.1170">
    <property type="entry name" value="Mu homology domain, subdomain B"/>
    <property type="match status" value="1"/>
</dbReference>
<dbReference type="InterPro" id="IPR028565">
    <property type="entry name" value="MHD"/>
</dbReference>
<evidence type="ECO:0000256" key="6">
    <source>
        <dbReference type="SAM" id="Phobius"/>
    </source>
</evidence>
<accession>A0A564Y6U6</accession>
<dbReference type="Gene3D" id="3.30.450.60">
    <property type="match status" value="1"/>
</dbReference>
<sequence length="382" mass="42653">MIRSIFIINRDREVLLEKHWKNITPRSVLDSLCEGQPKLLNPLKVPGVVVSSNNIILISVEKNGIFFIAACIEEVPPLLVVEFLNNLILIYEDYFGTIAESTISENVVCAFELLDEMLDNGFPLTTESNILKEIIKPPKLLRSIAEVVTGRSLGGVNATLPVSQLTNIRWRRAGVKYATNEAFFDITERVNAIIDRSGNVLLAEVEGAIDCVIHLSGMPDLSLSFNNPRLLDDVSLHPCIRYFRWEKQRVLSFIPPDGKFRLLSYFIPNINSISLPIALRHNISIKESGSRIELSVSPKSTAGKPLEKVRVTVQMPSEVSSVNVTPSLGKSTFDTVTKTLTWDVGHLETLTYPSLKGTVGSLVFFICLLILVLLYKLHHGYR</sequence>
<evidence type="ECO:0000256" key="3">
    <source>
        <dbReference type="ARBA" id="ARBA00022927"/>
    </source>
</evidence>
<dbReference type="Proteomes" id="UP000321570">
    <property type="component" value="Unassembled WGS sequence"/>
</dbReference>
<dbReference type="PANTHER" id="PTHR10529">
    <property type="entry name" value="AP COMPLEX SUBUNIT MU"/>
    <property type="match status" value="1"/>
</dbReference>
<dbReference type="InterPro" id="IPR036168">
    <property type="entry name" value="AP2_Mu_C_sf"/>
</dbReference>
<reference evidence="8 9" key="1">
    <citation type="submission" date="2019-07" db="EMBL/GenBank/DDBJ databases">
        <authorList>
            <person name="Jastrzebski P J."/>
            <person name="Paukszto L."/>
            <person name="Jastrzebski P J."/>
        </authorList>
    </citation>
    <scope>NUCLEOTIDE SEQUENCE [LARGE SCALE GENOMIC DNA]</scope>
    <source>
        <strain evidence="8 9">WMS-il1</strain>
    </source>
</reference>
<gene>
    <name evidence="8" type="ORF">WMSIL1_LOCUS3539</name>
</gene>
<dbReference type="Pfam" id="PF00928">
    <property type="entry name" value="Adap_comp_sub"/>
    <property type="match status" value="1"/>
</dbReference>
<evidence type="ECO:0000256" key="2">
    <source>
        <dbReference type="ARBA" id="ARBA00022448"/>
    </source>
</evidence>
<dbReference type="InterPro" id="IPR022775">
    <property type="entry name" value="AP_mu_sigma_su"/>
</dbReference>
<organism evidence="8 9">
    <name type="scientific">Hymenolepis diminuta</name>
    <name type="common">Rat tapeworm</name>
    <dbReference type="NCBI Taxonomy" id="6216"/>
    <lineage>
        <taxon>Eukaryota</taxon>
        <taxon>Metazoa</taxon>
        <taxon>Spiralia</taxon>
        <taxon>Lophotrochozoa</taxon>
        <taxon>Platyhelminthes</taxon>
        <taxon>Cestoda</taxon>
        <taxon>Eucestoda</taxon>
        <taxon>Cyclophyllidea</taxon>
        <taxon>Hymenolepididae</taxon>
        <taxon>Hymenolepis</taxon>
    </lineage>
</organism>
<dbReference type="InterPro" id="IPR050431">
    <property type="entry name" value="Adaptor_comp_med_subunit"/>
</dbReference>
<evidence type="ECO:0000313" key="8">
    <source>
        <dbReference type="EMBL" id="VUZ42971.1"/>
    </source>
</evidence>
<dbReference type="CDD" id="cd09252">
    <property type="entry name" value="AP-3_Mu3_Cterm"/>
    <property type="match status" value="1"/>
</dbReference>